<dbReference type="NCBIfam" id="TIGR00229">
    <property type="entry name" value="sensory_box"/>
    <property type="match status" value="1"/>
</dbReference>
<sequence>MDISKLRLFDENYQRSLVTVTGNMPVVDVISQMNHAQTSYALVLHQQELVGIFTETDVVRASANRALFENITVAEAMTQPVITISKADAEHISIVMQKFHQHDICYLPVMDNKELVGVITQSSVLRALYSMGVHSEIENLSLVDINARIHAKHMLELQAVITRNMAEGICLVRATDGIIVYANPKFETMFGYDSGELTDQHVSIVNYEDENVLAEEVTQAIVAAVVQHGEATYEVHNVKKNGTPFWCRATTSVFEHPDYGMVLVAVQQDISEYKQAEEKIQRSLKEKEVLLKEIHHRVKNNLGIVSSLLQMQCRRTQDPQVTSILLDSQNRVASIALVHEKLYRSENLANINFAQYIPDLVTHLFESYNTSSNLVKLSLQVEDVGLDIESAIPCGLIVNELVSNALKYAFPNKQAGKILVKLYQNYRDLILIVHDTGVGLPEDFDNKKTKTLGINLIQGLVKQLKGSFEINSQQGTEFKITITKGKNLSL</sequence>
<dbReference type="AlphaFoldDB" id="A0A8S9T4R5"/>
<feature type="domain" description="Histidine kinase" evidence="11">
    <location>
        <begin position="293"/>
        <end position="486"/>
    </location>
</feature>
<evidence type="ECO:0000256" key="8">
    <source>
        <dbReference type="ARBA" id="ARBA00023026"/>
    </source>
</evidence>
<dbReference type="InterPro" id="IPR011495">
    <property type="entry name" value="Sig_transdc_His_kin_sub2_dim/P"/>
</dbReference>
<dbReference type="Proteomes" id="UP000029738">
    <property type="component" value="Unassembled WGS sequence"/>
</dbReference>
<dbReference type="CDD" id="cd00130">
    <property type="entry name" value="PAS"/>
    <property type="match status" value="1"/>
</dbReference>
<evidence type="ECO:0000256" key="7">
    <source>
        <dbReference type="ARBA" id="ARBA00022840"/>
    </source>
</evidence>
<evidence type="ECO:0000313" key="16">
    <source>
        <dbReference type="Proteomes" id="UP000029738"/>
    </source>
</evidence>
<keyword evidence="16" id="KW-1185">Reference proteome</keyword>
<organism evidence="15 16">
    <name type="scientific">Tolypothrix bouteillei VB521301</name>
    <dbReference type="NCBI Taxonomy" id="1479485"/>
    <lineage>
        <taxon>Bacteria</taxon>
        <taxon>Bacillati</taxon>
        <taxon>Cyanobacteriota</taxon>
        <taxon>Cyanophyceae</taxon>
        <taxon>Nostocales</taxon>
        <taxon>Tolypothrichaceae</taxon>
        <taxon>Tolypothrix</taxon>
    </lineage>
</organism>
<keyword evidence="9" id="KW-0129">CBS domain</keyword>
<dbReference type="PANTHER" id="PTHR41523">
    <property type="entry name" value="TWO-COMPONENT SYSTEM SENSOR PROTEIN"/>
    <property type="match status" value="1"/>
</dbReference>
<dbReference type="InterPro" id="IPR000014">
    <property type="entry name" value="PAS"/>
</dbReference>
<dbReference type="InterPro" id="IPR035965">
    <property type="entry name" value="PAS-like_dom_sf"/>
</dbReference>
<evidence type="ECO:0000256" key="2">
    <source>
        <dbReference type="ARBA" id="ARBA00012438"/>
    </source>
</evidence>
<evidence type="ECO:0000256" key="5">
    <source>
        <dbReference type="ARBA" id="ARBA00022741"/>
    </source>
</evidence>
<dbReference type="InterPro" id="IPR036890">
    <property type="entry name" value="HATPase_C_sf"/>
</dbReference>
<reference evidence="15" key="1">
    <citation type="journal article" date="2015" name="Genome Announc.">
        <title>Draft Genome Sequence of Tolypothrix boutellei Strain VB521301.</title>
        <authorList>
            <person name="Chandrababunaidu M.M."/>
            <person name="Singh D."/>
            <person name="Sen D."/>
            <person name="Bhan S."/>
            <person name="Das S."/>
            <person name="Gupta A."/>
            <person name="Adhikary S.P."/>
            <person name="Tripathy S."/>
        </authorList>
    </citation>
    <scope>NUCLEOTIDE SEQUENCE</scope>
    <source>
        <strain evidence="15">VB521301</strain>
    </source>
</reference>
<keyword evidence="3" id="KW-0597">Phosphoprotein</keyword>
<dbReference type="SMART" id="SM00116">
    <property type="entry name" value="CBS"/>
    <property type="match status" value="2"/>
</dbReference>
<keyword evidence="4" id="KW-0808">Transferase</keyword>
<feature type="domain" description="PAS" evidence="12">
    <location>
        <begin position="176"/>
        <end position="224"/>
    </location>
</feature>
<evidence type="ECO:0000259" key="11">
    <source>
        <dbReference type="PROSITE" id="PS50109"/>
    </source>
</evidence>
<evidence type="ECO:0000256" key="6">
    <source>
        <dbReference type="ARBA" id="ARBA00022777"/>
    </source>
</evidence>
<evidence type="ECO:0000256" key="4">
    <source>
        <dbReference type="ARBA" id="ARBA00022679"/>
    </source>
</evidence>
<keyword evidence="6" id="KW-0418">Kinase</keyword>
<dbReference type="SUPFAM" id="SSF55785">
    <property type="entry name" value="PYP-like sensor domain (PAS domain)"/>
    <property type="match status" value="1"/>
</dbReference>
<evidence type="ECO:0000313" key="15">
    <source>
        <dbReference type="EMBL" id="KAF3886453.1"/>
    </source>
</evidence>
<evidence type="ECO:0000259" key="12">
    <source>
        <dbReference type="PROSITE" id="PS50112"/>
    </source>
</evidence>
<dbReference type="SMART" id="SM00091">
    <property type="entry name" value="PAS"/>
    <property type="match status" value="1"/>
</dbReference>
<dbReference type="PROSITE" id="PS51371">
    <property type="entry name" value="CBS"/>
    <property type="match status" value="2"/>
</dbReference>
<dbReference type="RefSeq" id="WP_050045769.1">
    <property type="nucleotide sequence ID" value="NZ_JHEG04000001.1"/>
</dbReference>
<dbReference type="PROSITE" id="PS50113">
    <property type="entry name" value="PAC"/>
    <property type="match status" value="1"/>
</dbReference>
<reference evidence="15" key="2">
    <citation type="submission" date="2019-11" db="EMBL/GenBank/DDBJ databases">
        <title>Improved Assembly of Tolypothrix boutellei genome.</title>
        <authorList>
            <person name="Sarangi A.N."/>
            <person name="Mukherjee M."/>
            <person name="Ghosh S."/>
            <person name="Singh D."/>
            <person name="Das A."/>
            <person name="Kant S."/>
            <person name="Prusty A."/>
            <person name="Tripathy S."/>
        </authorList>
    </citation>
    <scope>NUCLEOTIDE SEQUENCE</scope>
    <source>
        <strain evidence="15">VB521301</strain>
    </source>
</reference>
<dbReference type="Pfam" id="PF02518">
    <property type="entry name" value="HATPase_c"/>
    <property type="match status" value="1"/>
</dbReference>
<dbReference type="InterPro" id="IPR003594">
    <property type="entry name" value="HATPase_dom"/>
</dbReference>
<evidence type="ECO:0000256" key="10">
    <source>
        <dbReference type="SAM" id="Coils"/>
    </source>
</evidence>
<dbReference type="SUPFAM" id="SSF55874">
    <property type="entry name" value="ATPase domain of HSP90 chaperone/DNA topoisomerase II/histidine kinase"/>
    <property type="match status" value="1"/>
</dbReference>
<dbReference type="Pfam" id="PF07568">
    <property type="entry name" value="HisKA_2"/>
    <property type="match status" value="1"/>
</dbReference>
<dbReference type="PROSITE" id="PS50112">
    <property type="entry name" value="PAS"/>
    <property type="match status" value="1"/>
</dbReference>
<feature type="domain" description="CBS" evidence="14">
    <location>
        <begin position="77"/>
        <end position="136"/>
    </location>
</feature>
<dbReference type="Gene3D" id="3.30.450.20">
    <property type="entry name" value="PAS domain"/>
    <property type="match status" value="1"/>
</dbReference>
<feature type="coiled-coil region" evidence="10">
    <location>
        <begin position="266"/>
        <end position="293"/>
    </location>
</feature>
<dbReference type="OrthoDB" id="9758522at2"/>
<dbReference type="InterPro" id="IPR046342">
    <property type="entry name" value="CBS_dom_sf"/>
</dbReference>
<dbReference type="Pfam" id="PF13426">
    <property type="entry name" value="PAS_9"/>
    <property type="match status" value="1"/>
</dbReference>
<dbReference type="SMART" id="SM00387">
    <property type="entry name" value="HATPase_c"/>
    <property type="match status" value="1"/>
</dbReference>
<keyword evidence="5" id="KW-0547">Nucleotide-binding</keyword>
<dbReference type="PROSITE" id="PS50109">
    <property type="entry name" value="HIS_KIN"/>
    <property type="match status" value="1"/>
</dbReference>
<dbReference type="EC" id="2.7.13.3" evidence="2"/>
<gene>
    <name evidence="15" type="ORF">DA73_0400013930</name>
</gene>
<evidence type="ECO:0000256" key="1">
    <source>
        <dbReference type="ARBA" id="ARBA00000085"/>
    </source>
</evidence>
<feature type="domain" description="CBS" evidence="14">
    <location>
        <begin position="13"/>
        <end position="69"/>
    </location>
</feature>
<feature type="domain" description="PAC" evidence="13">
    <location>
        <begin position="231"/>
        <end position="282"/>
    </location>
</feature>
<dbReference type="EMBL" id="JHEG04000001">
    <property type="protein sequence ID" value="KAF3886453.1"/>
    <property type="molecule type" value="Genomic_DNA"/>
</dbReference>
<name>A0A8S9T4R5_9CYAN</name>
<keyword evidence="7" id="KW-0067">ATP-binding</keyword>
<dbReference type="SUPFAM" id="SSF54631">
    <property type="entry name" value="CBS-domain pair"/>
    <property type="match status" value="1"/>
</dbReference>
<evidence type="ECO:0000259" key="14">
    <source>
        <dbReference type="PROSITE" id="PS51371"/>
    </source>
</evidence>
<proteinExistence type="predicted"/>
<protein>
    <recommendedName>
        <fullName evidence="2">histidine kinase</fullName>
        <ecNumber evidence="2">2.7.13.3</ecNumber>
    </recommendedName>
</protein>
<evidence type="ECO:0000259" key="13">
    <source>
        <dbReference type="PROSITE" id="PS50113"/>
    </source>
</evidence>
<evidence type="ECO:0000256" key="9">
    <source>
        <dbReference type="PROSITE-ProRule" id="PRU00703"/>
    </source>
</evidence>
<dbReference type="InterPro" id="IPR001610">
    <property type="entry name" value="PAC"/>
</dbReference>
<keyword evidence="8" id="KW-0843">Virulence</keyword>
<dbReference type="GO" id="GO:0004673">
    <property type="term" value="F:protein histidine kinase activity"/>
    <property type="evidence" value="ECO:0007669"/>
    <property type="project" value="UniProtKB-EC"/>
</dbReference>
<accession>A0A8S9T4R5</accession>
<dbReference type="Gene3D" id="3.10.580.10">
    <property type="entry name" value="CBS-domain"/>
    <property type="match status" value="1"/>
</dbReference>
<comment type="catalytic activity">
    <reaction evidence="1">
        <text>ATP + protein L-histidine = ADP + protein N-phospho-L-histidine.</text>
        <dbReference type="EC" id="2.7.13.3"/>
    </reaction>
</comment>
<dbReference type="Gene3D" id="3.30.565.10">
    <property type="entry name" value="Histidine kinase-like ATPase, C-terminal domain"/>
    <property type="match status" value="1"/>
</dbReference>
<dbReference type="GO" id="GO:0005524">
    <property type="term" value="F:ATP binding"/>
    <property type="evidence" value="ECO:0007669"/>
    <property type="project" value="UniProtKB-KW"/>
</dbReference>
<dbReference type="InterPro" id="IPR000644">
    <property type="entry name" value="CBS_dom"/>
</dbReference>
<evidence type="ECO:0000256" key="3">
    <source>
        <dbReference type="ARBA" id="ARBA00022553"/>
    </source>
</evidence>
<comment type="caution">
    <text evidence="15">The sequence shown here is derived from an EMBL/GenBank/DDBJ whole genome shotgun (WGS) entry which is preliminary data.</text>
</comment>
<dbReference type="PANTHER" id="PTHR41523:SF8">
    <property type="entry name" value="ETHYLENE RESPONSE SENSOR PROTEIN"/>
    <property type="match status" value="1"/>
</dbReference>
<dbReference type="InterPro" id="IPR000700">
    <property type="entry name" value="PAS-assoc_C"/>
</dbReference>
<dbReference type="InterPro" id="IPR005467">
    <property type="entry name" value="His_kinase_dom"/>
</dbReference>
<keyword evidence="10" id="KW-0175">Coiled coil</keyword>
<dbReference type="Pfam" id="PF00571">
    <property type="entry name" value="CBS"/>
    <property type="match status" value="2"/>
</dbReference>
<dbReference type="SMART" id="SM00086">
    <property type="entry name" value="PAC"/>
    <property type="match status" value="1"/>
</dbReference>